<dbReference type="NCBIfam" id="TIGR02913">
    <property type="entry name" value="HAF_rpt"/>
    <property type="match status" value="1"/>
</dbReference>
<keyword evidence="2" id="KW-1185">Reference proteome</keyword>
<proteinExistence type="predicted"/>
<dbReference type="RefSeq" id="WP_370564673.1">
    <property type="nucleotide sequence ID" value="NZ_JBFWIB010000009.1"/>
</dbReference>
<reference evidence="1 2" key="1">
    <citation type="submission" date="2024-07" db="EMBL/GenBank/DDBJ databases">
        <title>Luteimonas salilacus sp. nov., isolated from the shore soil of Salt Lake in Tibet of China.</title>
        <authorList>
            <person name="Zhang X."/>
            <person name="Li A."/>
        </authorList>
    </citation>
    <scope>NUCLEOTIDE SEQUENCE [LARGE SCALE GENOMIC DNA]</scope>
    <source>
        <strain evidence="1 2">B3-2-R+30</strain>
    </source>
</reference>
<evidence type="ECO:0000313" key="1">
    <source>
        <dbReference type="EMBL" id="MEZ0475235.1"/>
    </source>
</evidence>
<dbReference type="InterPro" id="IPR014262">
    <property type="entry name" value="HAF_rpt"/>
</dbReference>
<organism evidence="1 2">
    <name type="scientific">Luteimonas salinilitoris</name>
    <dbReference type="NCBI Taxonomy" id="3237697"/>
    <lineage>
        <taxon>Bacteria</taxon>
        <taxon>Pseudomonadati</taxon>
        <taxon>Pseudomonadota</taxon>
        <taxon>Gammaproteobacteria</taxon>
        <taxon>Lysobacterales</taxon>
        <taxon>Lysobacteraceae</taxon>
        <taxon>Luteimonas</taxon>
    </lineage>
</organism>
<comment type="caution">
    <text evidence="1">The sequence shown here is derived from an EMBL/GenBank/DDBJ whole genome shotgun (WGS) entry which is preliminary data.</text>
</comment>
<sequence>MQRTRNALPRELPGDRGQVVGISGVCDQAAGRRSAISSVLWENGEPIEIGDLGGVAWNTPMAINQRGDVVGFANASADDGSDFNPRAFLWIRGKPVRNLGMLDGDDDSQATGINARRQVVGTSCGTGGCRAFLWQNGAMQDLNALVSVPDGMVLTVANDIDDLGRISGQAFDAATSGTRAFVAAPYLAIRR</sequence>
<dbReference type="EMBL" id="JBFWIC010000014">
    <property type="protein sequence ID" value="MEZ0475235.1"/>
    <property type="molecule type" value="Genomic_DNA"/>
</dbReference>
<evidence type="ECO:0008006" key="3">
    <source>
        <dbReference type="Google" id="ProtNLM"/>
    </source>
</evidence>
<dbReference type="Proteomes" id="UP001566331">
    <property type="component" value="Unassembled WGS sequence"/>
</dbReference>
<protein>
    <recommendedName>
        <fullName evidence="3">DUF3466 family protein</fullName>
    </recommendedName>
</protein>
<evidence type="ECO:0000313" key="2">
    <source>
        <dbReference type="Proteomes" id="UP001566331"/>
    </source>
</evidence>
<accession>A0ABV4HV53</accession>
<name>A0ABV4HV53_9GAMM</name>
<gene>
    <name evidence="1" type="ORF">AB6713_11495</name>
</gene>